<evidence type="ECO:0000313" key="4">
    <source>
        <dbReference type="Proteomes" id="UP001059617"/>
    </source>
</evidence>
<evidence type="ECO:0000313" key="3">
    <source>
        <dbReference type="EMBL" id="UWP81179.1"/>
    </source>
</evidence>
<keyword evidence="2" id="KW-0472">Membrane</keyword>
<gene>
    <name evidence="3" type="ORF">Dfulv_39640</name>
</gene>
<sequence length="361" mass="37130">MTAARVAEGLVTASVAVRLTAAWVAEGLVTASVAIWLATTRVAVGLATTRVAVGLATTRVAVGLATAWAAVRLAAASAVDGRIGLAGGAAAAVDGGAAVCRRAMAGRQIAVAGRATVDVRIAAGRRRANGGAARRSCLGRRRAAGGATHGARHPGHLVGRAVQGAALRAAVGGTLRRAAALWVTLLGAILLRVALLRVALRRIAALPSRTALRVALLRTAVTGTALLLVTALIRRATAALQVVLRRVLLAVRMGLLWPAGPSAGGRIRLVATLFRDAVPRHGRHGRPGGRGGSRLCSRVLVAHSFALLAPLRHPSCTGARRERARCTVDRSRREGTASDPPDATVAGRGAAESCLRWRRRP</sequence>
<reference evidence="3" key="2">
    <citation type="submission" date="2022-09" db="EMBL/GenBank/DDBJ databases">
        <title>Biosynthetic gene clusters of Dactylosporangioum fulvum.</title>
        <authorList>
            <person name="Caradec T."/>
        </authorList>
    </citation>
    <scope>NUCLEOTIDE SEQUENCE</scope>
    <source>
        <strain evidence="3">NRRL B-16292</strain>
    </source>
</reference>
<feature type="compositionally biased region" description="Basic and acidic residues" evidence="1">
    <location>
        <begin position="319"/>
        <end position="336"/>
    </location>
</feature>
<organism evidence="3 4">
    <name type="scientific">Dactylosporangium fulvum</name>
    <dbReference type="NCBI Taxonomy" id="53359"/>
    <lineage>
        <taxon>Bacteria</taxon>
        <taxon>Bacillati</taxon>
        <taxon>Actinomycetota</taxon>
        <taxon>Actinomycetes</taxon>
        <taxon>Micromonosporales</taxon>
        <taxon>Micromonosporaceae</taxon>
        <taxon>Dactylosporangium</taxon>
    </lineage>
</organism>
<keyword evidence="2" id="KW-0812">Transmembrane</keyword>
<keyword evidence="4" id="KW-1185">Reference proteome</keyword>
<dbReference type="RefSeq" id="WP_259858941.1">
    <property type="nucleotide sequence ID" value="NZ_BAAAST010000124.1"/>
</dbReference>
<feature type="region of interest" description="Disordered" evidence="1">
    <location>
        <begin position="319"/>
        <end position="361"/>
    </location>
</feature>
<dbReference type="EMBL" id="CP073720">
    <property type="protein sequence ID" value="UWP81179.1"/>
    <property type="molecule type" value="Genomic_DNA"/>
</dbReference>
<keyword evidence="2" id="KW-1133">Transmembrane helix</keyword>
<accession>A0ABY5VWK1</accession>
<reference evidence="3" key="1">
    <citation type="submission" date="2021-04" db="EMBL/GenBank/DDBJ databases">
        <authorList>
            <person name="Hartkoorn R.C."/>
            <person name="Beaudoing E."/>
            <person name="Hot D."/>
        </authorList>
    </citation>
    <scope>NUCLEOTIDE SEQUENCE</scope>
    <source>
        <strain evidence="3">NRRL B-16292</strain>
    </source>
</reference>
<dbReference type="Proteomes" id="UP001059617">
    <property type="component" value="Chromosome"/>
</dbReference>
<proteinExistence type="predicted"/>
<feature type="transmembrane region" description="Helical" evidence="2">
    <location>
        <begin position="212"/>
        <end position="233"/>
    </location>
</feature>
<evidence type="ECO:0000256" key="1">
    <source>
        <dbReference type="SAM" id="MobiDB-lite"/>
    </source>
</evidence>
<feature type="transmembrane region" description="Helical" evidence="2">
    <location>
        <begin position="179"/>
        <end position="200"/>
    </location>
</feature>
<protein>
    <submittedName>
        <fullName evidence="3">Uncharacterized protein</fullName>
    </submittedName>
</protein>
<name>A0ABY5VWK1_9ACTN</name>
<evidence type="ECO:0000256" key="2">
    <source>
        <dbReference type="SAM" id="Phobius"/>
    </source>
</evidence>